<proteinExistence type="predicted"/>
<evidence type="ECO:0000313" key="2">
    <source>
        <dbReference type="Proteomes" id="UP000239089"/>
    </source>
</evidence>
<reference evidence="1 2" key="1">
    <citation type="journal article" date="2018" name="Arch. Microbiol.">
        <title>New insights into the metabolic potential of the phototrophic purple bacterium Rhodopila globiformis DSM 161(T) from its draft genome sequence and evidence for a vanadium-dependent nitrogenase.</title>
        <authorList>
            <person name="Imhoff J.F."/>
            <person name="Rahn T."/>
            <person name="Kunzel S."/>
            <person name="Neulinger S.C."/>
        </authorList>
    </citation>
    <scope>NUCLEOTIDE SEQUENCE [LARGE SCALE GENOMIC DNA]</scope>
    <source>
        <strain evidence="1 2">DSM 16996</strain>
    </source>
</reference>
<comment type="caution">
    <text evidence="1">The sequence shown here is derived from an EMBL/GenBank/DDBJ whole genome shotgun (WGS) entry which is preliminary data.</text>
</comment>
<organism evidence="1 2">
    <name type="scientific">Rhodoblastus sphagnicola</name>
    <dbReference type="NCBI Taxonomy" id="333368"/>
    <lineage>
        <taxon>Bacteria</taxon>
        <taxon>Pseudomonadati</taxon>
        <taxon>Pseudomonadota</taxon>
        <taxon>Alphaproteobacteria</taxon>
        <taxon>Hyphomicrobiales</taxon>
        <taxon>Rhodoblastaceae</taxon>
        <taxon>Rhodoblastus</taxon>
    </lineage>
</organism>
<evidence type="ECO:0008006" key="3">
    <source>
        <dbReference type="Google" id="ProtNLM"/>
    </source>
</evidence>
<dbReference type="InterPro" id="IPR025048">
    <property type="entry name" value="DUF3987"/>
</dbReference>
<dbReference type="AlphaFoldDB" id="A0A2S6NFZ5"/>
<sequence>MWKHVDRYPDSEARKTAWGAFDRLDPITPASVGAEVDDFGGLPFLRFEDAAQEAFDEWRKELEMRLRGGDLSPALESHLAKFRKLVPALALTSHLADGGRGPVSERAVIRALAIAAYAEAHARRCYSAGAMADVAAAKAIVSHIRHGDLKEGFSLRDAMRNDWSHLTDRDQVSAGLDLLVDLDWLAAKTIRTGGRPSTIFSINPKAFP</sequence>
<accession>A0A2S6NFZ5</accession>
<dbReference type="Pfam" id="PF13148">
    <property type="entry name" value="DUF3987"/>
    <property type="match status" value="1"/>
</dbReference>
<gene>
    <name evidence="1" type="ORF">CCR94_01265</name>
</gene>
<dbReference type="OrthoDB" id="5453446at2"/>
<keyword evidence="2" id="KW-1185">Reference proteome</keyword>
<name>A0A2S6NFZ5_9HYPH</name>
<protein>
    <recommendedName>
        <fullName evidence="3">DUF3987 domain-containing protein</fullName>
    </recommendedName>
</protein>
<evidence type="ECO:0000313" key="1">
    <source>
        <dbReference type="EMBL" id="PPQ33514.1"/>
    </source>
</evidence>
<dbReference type="EMBL" id="NHSJ01000018">
    <property type="protein sequence ID" value="PPQ33514.1"/>
    <property type="molecule type" value="Genomic_DNA"/>
</dbReference>
<dbReference type="Proteomes" id="UP000239089">
    <property type="component" value="Unassembled WGS sequence"/>
</dbReference>